<reference evidence="1 2" key="1">
    <citation type="journal article" date="2019" name="Commun. Biol.">
        <title>The bagworm genome reveals a unique fibroin gene that provides high tensile strength.</title>
        <authorList>
            <person name="Kono N."/>
            <person name="Nakamura H."/>
            <person name="Ohtoshi R."/>
            <person name="Tomita M."/>
            <person name="Numata K."/>
            <person name="Arakawa K."/>
        </authorList>
    </citation>
    <scope>NUCLEOTIDE SEQUENCE [LARGE SCALE GENOMIC DNA]</scope>
</reference>
<gene>
    <name evidence="1" type="ORF">EVAR_41662_1</name>
</gene>
<sequence>MKFGHCFTPMHLAKLRIRDSSIDREIHGQYNNCPGRRNARLLGLTIDKRLTFTSHVAKACKKTANIYKGVARAAKAMWVLSSEIVRTIYVAVIQPIVMYAS</sequence>
<accession>A0A4C1VQA7</accession>
<dbReference type="EMBL" id="BGZK01000384">
    <property type="protein sequence ID" value="GBP40582.1"/>
    <property type="molecule type" value="Genomic_DNA"/>
</dbReference>
<comment type="caution">
    <text evidence="1">The sequence shown here is derived from an EMBL/GenBank/DDBJ whole genome shotgun (WGS) entry which is preliminary data.</text>
</comment>
<organism evidence="1 2">
    <name type="scientific">Eumeta variegata</name>
    <name type="common">Bagworm moth</name>
    <name type="synonym">Eumeta japonica</name>
    <dbReference type="NCBI Taxonomy" id="151549"/>
    <lineage>
        <taxon>Eukaryota</taxon>
        <taxon>Metazoa</taxon>
        <taxon>Ecdysozoa</taxon>
        <taxon>Arthropoda</taxon>
        <taxon>Hexapoda</taxon>
        <taxon>Insecta</taxon>
        <taxon>Pterygota</taxon>
        <taxon>Neoptera</taxon>
        <taxon>Endopterygota</taxon>
        <taxon>Lepidoptera</taxon>
        <taxon>Glossata</taxon>
        <taxon>Ditrysia</taxon>
        <taxon>Tineoidea</taxon>
        <taxon>Psychidae</taxon>
        <taxon>Oiketicinae</taxon>
        <taxon>Eumeta</taxon>
    </lineage>
</organism>
<protein>
    <submittedName>
        <fullName evidence="1">115 kDa protein in type-1 retrotransposable element R1DM</fullName>
    </submittedName>
</protein>
<evidence type="ECO:0000313" key="1">
    <source>
        <dbReference type="EMBL" id="GBP40582.1"/>
    </source>
</evidence>
<keyword evidence="2" id="KW-1185">Reference proteome</keyword>
<evidence type="ECO:0000313" key="2">
    <source>
        <dbReference type="Proteomes" id="UP000299102"/>
    </source>
</evidence>
<proteinExistence type="predicted"/>
<dbReference type="Proteomes" id="UP000299102">
    <property type="component" value="Unassembled WGS sequence"/>
</dbReference>
<dbReference type="AlphaFoldDB" id="A0A4C1VQA7"/>
<dbReference type="OrthoDB" id="411823at2759"/>
<name>A0A4C1VQA7_EUMVA</name>